<feature type="transmembrane region" description="Helical" evidence="8">
    <location>
        <begin position="76"/>
        <end position="96"/>
    </location>
</feature>
<comment type="similarity">
    <text evidence="2">Belongs to the binding-protein-dependent transport system permease family. FecCD subfamily.</text>
</comment>
<dbReference type="Pfam" id="PF01032">
    <property type="entry name" value="FecCD"/>
    <property type="match status" value="1"/>
</dbReference>
<keyword evidence="5 8" id="KW-0812">Transmembrane</keyword>
<dbReference type="FunFam" id="1.10.3470.10:FF:000001">
    <property type="entry name" value="Vitamin B12 ABC transporter permease BtuC"/>
    <property type="match status" value="1"/>
</dbReference>
<dbReference type="RefSeq" id="WP_184575944.1">
    <property type="nucleotide sequence ID" value="NZ_JACHJT010000001.1"/>
</dbReference>
<feature type="transmembrane region" description="Helical" evidence="8">
    <location>
        <begin position="296"/>
        <end position="314"/>
    </location>
</feature>
<evidence type="ECO:0000256" key="7">
    <source>
        <dbReference type="ARBA" id="ARBA00023136"/>
    </source>
</evidence>
<feature type="transmembrane region" description="Helical" evidence="8">
    <location>
        <begin position="252"/>
        <end position="276"/>
    </location>
</feature>
<evidence type="ECO:0000313" key="10">
    <source>
        <dbReference type="Proteomes" id="UP000523007"/>
    </source>
</evidence>
<keyword evidence="7 8" id="KW-0472">Membrane</keyword>
<dbReference type="GO" id="GO:0005886">
    <property type="term" value="C:plasma membrane"/>
    <property type="evidence" value="ECO:0007669"/>
    <property type="project" value="UniProtKB-SubCell"/>
</dbReference>
<keyword evidence="6 8" id="KW-1133">Transmembrane helix</keyword>
<keyword evidence="3" id="KW-0813">Transport</keyword>
<dbReference type="CDD" id="cd06550">
    <property type="entry name" value="TM_ABC_iron-siderophores_like"/>
    <property type="match status" value="1"/>
</dbReference>
<organism evidence="9 10">
    <name type="scientific">Lipingzhangella halophila</name>
    <dbReference type="NCBI Taxonomy" id="1783352"/>
    <lineage>
        <taxon>Bacteria</taxon>
        <taxon>Bacillati</taxon>
        <taxon>Actinomycetota</taxon>
        <taxon>Actinomycetes</taxon>
        <taxon>Streptosporangiales</taxon>
        <taxon>Nocardiopsidaceae</taxon>
        <taxon>Lipingzhangella</taxon>
    </lineage>
</organism>
<evidence type="ECO:0000256" key="1">
    <source>
        <dbReference type="ARBA" id="ARBA00004651"/>
    </source>
</evidence>
<evidence type="ECO:0000256" key="4">
    <source>
        <dbReference type="ARBA" id="ARBA00022475"/>
    </source>
</evidence>
<dbReference type="GO" id="GO:0022857">
    <property type="term" value="F:transmembrane transporter activity"/>
    <property type="evidence" value="ECO:0007669"/>
    <property type="project" value="InterPro"/>
</dbReference>
<dbReference type="InterPro" id="IPR037294">
    <property type="entry name" value="ABC_BtuC-like"/>
</dbReference>
<dbReference type="Gene3D" id="1.10.3470.10">
    <property type="entry name" value="ABC transporter involved in vitamin B12 uptake, BtuC"/>
    <property type="match status" value="1"/>
</dbReference>
<evidence type="ECO:0000256" key="8">
    <source>
        <dbReference type="SAM" id="Phobius"/>
    </source>
</evidence>
<feature type="transmembrane region" description="Helical" evidence="8">
    <location>
        <begin position="135"/>
        <end position="154"/>
    </location>
</feature>
<keyword evidence="10" id="KW-1185">Reference proteome</keyword>
<accession>A0A7W7REQ1</accession>
<dbReference type="EMBL" id="JACHJT010000001">
    <property type="protein sequence ID" value="MBB4930619.1"/>
    <property type="molecule type" value="Genomic_DNA"/>
</dbReference>
<feature type="transmembrane region" description="Helical" evidence="8">
    <location>
        <begin position="166"/>
        <end position="190"/>
    </location>
</feature>
<gene>
    <name evidence="9" type="ORF">F4561_001439</name>
</gene>
<comment type="caution">
    <text evidence="9">The sequence shown here is derived from an EMBL/GenBank/DDBJ whole genome shotgun (WGS) entry which is preliminary data.</text>
</comment>
<protein>
    <submittedName>
        <fullName evidence="9">Iron complex transport system permease protein</fullName>
    </submittedName>
</protein>
<evidence type="ECO:0000256" key="3">
    <source>
        <dbReference type="ARBA" id="ARBA00022448"/>
    </source>
</evidence>
<dbReference type="PANTHER" id="PTHR30472:SF1">
    <property type="entry name" value="FE(3+) DICITRATE TRANSPORT SYSTEM PERMEASE PROTEIN FECC-RELATED"/>
    <property type="match status" value="1"/>
</dbReference>
<evidence type="ECO:0000256" key="6">
    <source>
        <dbReference type="ARBA" id="ARBA00022989"/>
    </source>
</evidence>
<feature type="transmembrane region" description="Helical" evidence="8">
    <location>
        <begin position="108"/>
        <end position="129"/>
    </location>
</feature>
<proteinExistence type="inferred from homology"/>
<feature type="transmembrane region" description="Helical" evidence="8">
    <location>
        <begin position="210"/>
        <end position="232"/>
    </location>
</feature>
<dbReference type="SUPFAM" id="SSF81345">
    <property type="entry name" value="ABC transporter involved in vitamin B12 uptake, BtuC"/>
    <property type="match status" value="1"/>
</dbReference>
<evidence type="ECO:0000256" key="5">
    <source>
        <dbReference type="ARBA" id="ARBA00022692"/>
    </source>
</evidence>
<dbReference type="GO" id="GO:0033214">
    <property type="term" value="P:siderophore-iron import into cell"/>
    <property type="evidence" value="ECO:0007669"/>
    <property type="project" value="TreeGrafter"/>
</dbReference>
<keyword evidence="4" id="KW-1003">Cell membrane</keyword>
<reference evidence="9 10" key="1">
    <citation type="submission" date="2020-08" db="EMBL/GenBank/DDBJ databases">
        <title>Sequencing the genomes of 1000 actinobacteria strains.</title>
        <authorList>
            <person name="Klenk H.-P."/>
        </authorList>
    </citation>
    <scope>NUCLEOTIDE SEQUENCE [LARGE SCALE GENOMIC DNA]</scope>
    <source>
        <strain evidence="9 10">DSM 102030</strain>
    </source>
</reference>
<dbReference type="InterPro" id="IPR000522">
    <property type="entry name" value="ABC_transptr_permease_BtuC"/>
</dbReference>
<evidence type="ECO:0000313" key="9">
    <source>
        <dbReference type="EMBL" id="MBB4930619.1"/>
    </source>
</evidence>
<dbReference type="AlphaFoldDB" id="A0A7W7REQ1"/>
<feature type="transmembrane region" description="Helical" evidence="8">
    <location>
        <begin position="326"/>
        <end position="345"/>
    </location>
</feature>
<name>A0A7W7REQ1_9ACTN</name>
<dbReference type="PANTHER" id="PTHR30472">
    <property type="entry name" value="FERRIC ENTEROBACTIN TRANSPORT SYSTEM PERMEASE PROTEIN"/>
    <property type="match status" value="1"/>
</dbReference>
<evidence type="ECO:0000256" key="2">
    <source>
        <dbReference type="ARBA" id="ARBA00007935"/>
    </source>
</evidence>
<comment type="subcellular location">
    <subcellularLocation>
        <location evidence="1">Cell membrane</location>
        <topology evidence="1">Multi-pass membrane protein</topology>
    </subcellularLocation>
</comment>
<dbReference type="Proteomes" id="UP000523007">
    <property type="component" value="Unassembled WGS sequence"/>
</dbReference>
<sequence length="350" mass="35841">MSPTALRPPARASSEVPAPRRRLVLGLLGLAGALAAVSALSVLVGGRWIGAEVVIDAVLRFDPTSSDHEVVANLRIPRTAAGLLAGAALGLAGALMQGVTRNPLADPGLLGFNAGAAFAVVCAVGFLSITAVTGYIWFAFAGAAAVGVVVYAIAALGREGATPVKIALAGAAVNAALTAVTTAVLLMDAATFDQHRFWTVGSLTGRRMELVAQVAPFIAVAAVLALCTGRLLDALALGDDAARGLGQRVGRVRLACGAIAVVLCGAATATAGPIWFVGLVVPHLARLVTGPDYRWILPYSMLIAPTLLLVSDILGRVVARPGELQVGIVTSLIGAPFFILLIRRYRLARL</sequence>